<reference evidence="1" key="1">
    <citation type="submission" date="2020-03" db="EMBL/GenBank/DDBJ databases">
        <title>The deep terrestrial virosphere.</title>
        <authorList>
            <person name="Holmfeldt K."/>
            <person name="Nilsson E."/>
            <person name="Simone D."/>
            <person name="Lopez-Fernandez M."/>
            <person name="Wu X."/>
            <person name="de Brujin I."/>
            <person name="Lundin D."/>
            <person name="Andersson A."/>
            <person name="Bertilsson S."/>
            <person name="Dopson M."/>
        </authorList>
    </citation>
    <scope>NUCLEOTIDE SEQUENCE</scope>
    <source>
        <strain evidence="1">MM415B00380</strain>
    </source>
</reference>
<accession>A0A6M3J963</accession>
<name>A0A6M3J963_9ZZZZ</name>
<gene>
    <name evidence="1" type="ORF">MM415B00380_0057</name>
</gene>
<dbReference type="EMBL" id="MT141544">
    <property type="protein sequence ID" value="QJA65805.1"/>
    <property type="molecule type" value="Genomic_DNA"/>
</dbReference>
<protein>
    <submittedName>
        <fullName evidence="1">Uncharacterized protein</fullName>
    </submittedName>
</protein>
<organism evidence="1">
    <name type="scientific">viral metagenome</name>
    <dbReference type="NCBI Taxonomy" id="1070528"/>
    <lineage>
        <taxon>unclassified sequences</taxon>
        <taxon>metagenomes</taxon>
        <taxon>organismal metagenomes</taxon>
    </lineage>
</organism>
<sequence length="180" mass="18695">MRVKAFGQLAISLVGLALALLALSWLTGCEVRQAQSSIRSALTAADDGMYEAAKIYAEKAKADSDASLERIEADCPRPCPDATARYRVAMTSWFEVSAAIKAAHHSLEAADRAVDVWIAGSKMAPDWGSICDGAAKTIEAVSDATAAATGEPPPAALKAAPAVLRAACQATMLVVVGAHR</sequence>
<proteinExistence type="predicted"/>
<dbReference type="AlphaFoldDB" id="A0A6M3J963"/>
<evidence type="ECO:0000313" key="1">
    <source>
        <dbReference type="EMBL" id="QJA65805.1"/>
    </source>
</evidence>
<dbReference type="PROSITE" id="PS51257">
    <property type="entry name" value="PROKAR_LIPOPROTEIN"/>
    <property type="match status" value="1"/>
</dbReference>